<dbReference type="GO" id="GO:0005886">
    <property type="term" value="C:plasma membrane"/>
    <property type="evidence" value="ECO:0007669"/>
    <property type="project" value="UniProtKB-SubCell"/>
</dbReference>
<dbReference type="RefSeq" id="WP_088276030.1">
    <property type="nucleotide sequence ID" value="NZ_FNVE01000007.1"/>
</dbReference>
<dbReference type="SUPFAM" id="SSF55073">
    <property type="entry name" value="Nucleotide cyclase"/>
    <property type="match status" value="1"/>
</dbReference>
<comment type="catalytic activity">
    <reaction evidence="4">
        <text>2 GTP = 3',3'-c-di-GMP + 2 diphosphate</text>
        <dbReference type="Rhea" id="RHEA:24898"/>
        <dbReference type="ChEBI" id="CHEBI:33019"/>
        <dbReference type="ChEBI" id="CHEBI:37565"/>
        <dbReference type="ChEBI" id="CHEBI:58805"/>
        <dbReference type="EC" id="2.7.7.65"/>
    </reaction>
</comment>
<feature type="domain" description="GGDEF" evidence="6">
    <location>
        <begin position="278"/>
        <end position="405"/>
    </location>
</feature>
<dbReference type="Gene3D" id="3.30.70.270">
    <property type="match status" value="1"/>
</dbReference>
<name>A0AAQ1G8D1_9GAMM</name>
<dbReference type="PANTHER" id="PTHR45138:SF9">
    <property type="entry name" value="DIGUANYLATE CYCLASE DGCM-RELATED"/>
    <property type="match status" value="1"/>
</dbReference>
<keyword evidence="5" id="KW-0472">Membrane</keyword>
<evidence type="ECO:0000259" key="6">
    <source>
        <dbReference type="PROSITE" id="PS50887"/>
    </source>
</evidence>
<dbReference type="EC" id="2.7.7.65" evidence="3"/>
<sequence length="405" mass="45091">MEHNKKEPDDDVQSMDVTPVYDPGTLIMLTSLLMAVMGIVLLLMGRASTPAIAGYRHWAAGSLLAMFSGLLISLRGEALDWLTYTIPNTAAMLAYTLYWIGSARYFGQQPRLKGWVVLFVVAWIGQAYFTHVEDSLRGRYLSLTGYVFAASLMHAIVFAMAIFQRRSDHRQYLLGVTFTGFWVCFSTLVFGARWVHAVFQPQDGQGMLDTSWMQALYLGTFTFGLVIVNIGFLLLVSERIRSNFEDLAMVDTLTGVRSRRAVANAASDLFRRSRRSGEPFSVLSLDLDHFKAINDQFGHQAGDRVLQVFCRHVEDALRQSDVFGRVGGEEFIVLLPATTMAQAGELSERLRLAALISEPGLPGVTVSIGYTDWRPTDAGVDDTFKRADRALYAAKDAGRNRAMHC</sequence>
<dbReference type="InterPro" id="IPR029787">
    <property type="entry name" value="Nucleotide_cyclase"/>
</dbReference>
<dbReference type="InterPro" id="IPR050469">
    <property type="entry name" value="Diguanylate_Cyclase"/>
</dbReference>
<keyword evidence="5" id="KW-0812">Transmembrane</keyword>
<evidence type="ECO:0000256" key="1">
    <source>
        <dbReference type="ARBA" id="ARBA00001946"/>
    </source>
</evidence>
<evidence type="ECO:0000313" key="7">
    <source>
        <dbReference type="EMBL" id="SEG44797.1"/>
    </source>
</evidence>
<feature type="transmembrane region" description="Helical" evidence="5">
    <location>
        <begin position="112"/>
        <end position="131"/>
    </location>
</feature>
<proteinExistence type="predicted"/>
<dbReference type="Pfam" id="PF00990">
    <property type="entry name" value="GGDEF"/>
    <property type="match status" value="1"/>
</dbReference>
<feature type="transmembrane region" description="Helical" evidence="5">
    <location>
        <begin position="25"/>
        <end position="45"/>
    </location>
</feature>
<dbReference type="SMART" id="SM00267">
    <property type="entry name" value="GGDEF"/>
    <property type="match status" value="1"/>
</dbReference>
<dbReference type="Proteomes" id="UP000243518">
    <property type="component" value="Unassembled WGS sequence"/>
</dbReference>
<evidence type="ECO:0000256" key="5">
    <source>
        <dbReference type="SAM" id="Phobius"/>
    </source>
</evidence>
<dbReference type="CDD" id="cd01949">
    <property type="entry name" value="GGDEF"/>
    <property type="match status" value="1"/>
</dbReference>
<protein>
    <recommendedName>
        <fullName evidence="3">diguanylate cyclase</fullName>
        <ecNumber evidence="3">2.7.7.65</ecNumber>
    </recommendedName>
</protein>
<keyword evidence="8" id="KW-1185">Reference proteome</keyword>
<evidence type="ECO:0000256" key="4">
    <source>
        <dbReference type="ARBA" id="ARBA00034247"/>
    </source>
</evidence>
<dbReference type="GO" id="GO:0052621">
    <property type="term" value="F:diguanylate cyclase activity"/>
    <property type="evidence" value="ECO:0007669"/>
    <property type="project" value="UniProtKB-EC"/>
</dbReference>
<comment type="caution">
    <text evidence="7">The sequence shown here is derived from an EMBL/GenBank/DDBJ whole genome shotgun (WGS) entry which is preliminary data.</text>
</comment>
<dbReference type="FunFam" id="3.30.70.270:FF:000001">
    <property type="entry name" value="Diguanylate cyclase domain protein"/>
    <property type="match status" value="1"/>
</dbReference>
<dbReference type="AlphaFoldDB" id="A0AAQ1G8D1"/>
<dbReference type="PANTHER" id="PTHR45138">
    <property type="entry name" value="REGULATORY COMPONENTS OF SENSORY TRANSDUCTION SYSTEM"/>
    <property type="match status" value="1"/>
</dbReference>
<dbReference type="PROSITE" id="PS50887">
    <property type="entry name" value="GGDEF"/>
    <property type="match status" value="1"/>
</dbReference>
<organism evidence="7 8">
    <name type="scientific">Halopseudomonas aestusnigri</name>
    <dbReference type="NCBI Taxonomy" id="857252"/>
    <lineage>
        <taxon>Bacteria</taxon>
        <taxon>Pseudomonadati</taxon>
        <taxon>Pseudomonadota</taxon>
        <taxon>Gammaproteobacteria</taxon>
        <taxon>Pseudomonadales</taxon>
        <taxon>Pseudomonadaceae</taxon>
        <taxon>Halopseudomonas</taxon>
    </lineage>
</organism>
<evidence type="ECO:0000256" key="2">
    <source>
        <dbReference type="ARBA" id="ARBA00004533"/>
    </source>
</evidence>
<dbReference type="EMBL" id="FNVE01000007">
    <property type="protein sequence ID" value="SEG44797.1"/>
    <property type="molecule type" value="Genomic_DNA"/>
</dbReference>
<feature type="transmembrane region" description="Helical" evidence="5">
    <location>
        <begin position="215"/>
        <end position="236"/>
    </location>
</feature>
<reference evidence="7 8" key="1">
    <citation type="submission" date="2016-10" db="EMBL/GenBank/DDBJ databases">
        <authorList>
            <person name="Varghese N."/>
            <person name="Submissions S."/>
        </authorList>
    </citation>
    <scope>NUCLEOTIDE SEQUENCE [LARGE SCALE GENOMIC DNA]</scope>
    <source>
        <strain evidence="7 8">CECT 8317</strain>
    </source>
</reference>
<feature type="transmembrane region" description="Helical" evidence="5">
    <location>
        <begin position="81"/>
        <end position="100"/>
    </location>
</feature>
<evidence type="ECO:0000313" key="8">
    <source>
        <dbReference type="Proteomes" id="UP000243518"/>
    </source>
</evidence>
<keyword evidence="5" id="KW-1133">Transmembrane helix</keyword>
<dbReference type="NCBIfam" id="TIGR00254">
    <property type="entry name" value="GGDEF"/>
    <property type="match status" value="1"/>
</dbReference>
<comment type="cofactor">
    <cofactor evidence="1">
        <name>Mg(2+)</name>
        <dbReference type="ChEBI" id="CHEBI:18420"/>
    </cofactor>
</comment>
<feature type="transmembrane region" description="Helical" evidence="5">
    <location>
        <begin position="172"/>
        <end position="195"/>
    </location>
</feature>
<feature type="transmembrane region" description="Helical" evidence="5">
    <location>
        <begin position="57"/>
        <end position="75"/>
    </location>
</feature>
<comment type="subcellular location">
    <subcellularLocation>
        <location evidence="2">Cell inner membrane</location>
    </subcellularLocation>
</comment>
<gene>
    <name evidence="7" type="ORF">SAMN05216586_10743</name>
</gene>
<feature type="transmembrane region" description="Helical" evidence="5">
    <location>
        <begin position="143"/>
        <end position="163"/>
    </location>
</feature>
<accession>A0AAQ1G8D1</accession>
<dbReference type="InterPro" id="IPR000160">
    <property type="entry name" value="GGDEF_dom"/>
</dbReference>
<dbReference type="InterPro" id="IPR043128">
    <property type="entry name" value="Rev_trsase/Diguanyl_cyclase"/>
</dbReference>
<evidence type="ECO:0000256" key="3">
    <source>
        <dbReference type="ARBA" id="ARBA00012528"/>
    </source>
</evidence>